<accession>A0A481ZL74</accession>
<dbReference type="InterPro" id="IPR035901">
    <property type="entry name" value="GIY-YIG_endonuc_sf"/>
</dbReference>
<gene>
    <name evidence="1" type="primary">rps3</name>
</gene>
<dbReference type="AlphaFoldDB" id="A0A481ZL74"/>
<protein>
    <submittedName>
        <fullName evidence="1">Ribosomal protein S3</fullName>
    </submittedName>
</protein>
<keyword evidence="1" id="KW-0689">Ribosomal protein</keyword>
<dbReference type="RefSeq" id="YP_009568418.1">
    <property type="nucleotide sequence ID" value="NC_041248.1"/>
</dbReference>
<keyword evidence="1" id="KW-0687">Ribonucleoprotein</keyword>
<geneLocation type="mitochondrion" evidence="1"/>
<dbReference type="GeneID" id="39411751"/>
<name>A0A481ZL74_9PEZI</name>
<reference evidence="1" key="1">
    <citation type="journal article" date="2019" name="Mitochondrial DNA Part B Resour">
        <title>Characterization of the complete mitochondrial genome of Drechslerella brochopaga, a fungal species trapping nematodes with constricting rings.</title>
        <authorList>
            <person name="Fang M."/>
            <person name="Wang S."/>
            <person name="Xu J."/>
            <person name="Jiang L."/>
            <person name="Zhou D."/>
            <person name="Zhang K.-Q."/>
            <person name="Zhang Y."/>
        </authorList>
    </citation>
    <scope>NUCLEOTIDE SEQUENCE</scope>
    <source>
        <strain evidence="1">YMF1.03216</strain>
    </source>
</reference>
<dbReference type="GO" id="GO:0005840">
    <property type="term" value="C:ribosome"/>
    <property type="evidence" value="ECO:0007669"/>
    <property type="project" value="UniProtKB-KW"/>
</dbReference>
<dbReference type="SUPFAM" id="SSF82771">
    <property type="entry name" value="GIY-YIG endonuclease"/>
    <property type="match status" value="1"/>
</dbReference>
<organism evidence="1">
    <name type="scientific">Orbilia brochopaga</name>
    <dbReference type="NCBI Taxonomy" id="3140254"/>
    <lineage>
        <taxon>Eukaryota</taxon>
        <taxon>Fungi</taxon>
        <taxon>Dikarya</taxon>
        <taxon>Ascomycota</taxon>
        <taxon>Pezizomycotina</taxon>
        <taxon>Orbiliomycetes</taxon>
        <taxon>Orbiliales</taxon>
        <taxon>Orbiliaceae</taxon>
        <taxon>Orbilia</taxon>
    </lineage>
</organism>
<reference evidence="1" key="2">
    <citation type="submission" date="2019-02" db="EMBL/GenBank/DDBJ databases">
        <authorList>
            <person name="Fang M.L."/>
            <person name="Zhang Y."/>
        </authorList>
    </citation>
    <scope>NUCLEOTIDE SEQUENCE</scope>
    <source>
        <strain evidence="1">YMF1.03216</strain>
    </source>
</reference>
<keyword evidence="1" id="KW-0496">Mitochondrion</keyword>
<proteinExistence type="predicted"/>
<evidence type="ECO:0000313" key="1">
    <source>
        <dbReference type="EMBL" id="QBL02501.1"/>
    </source>
</evidence>
<dbReference type="EMBL" id="MK550698">
    <property type="protein sequence ID" value="QBL02501.1"/>
    <property type="molecule type" value="Genomic_DNA"/>
</dbReference>
<sequence length="46" mass="5357">MGSSTNLTRRFMNYYNSKQLLIRASNMQICRALLKHGYSNFSLTII</sequence>